<dbReference type="AlphaFoldDB" id="A0A3S1B0V9"/>
<name>A0A3S1B0V9_9BACI</name>
<reference evidence="1 2" key="1">
    <citation type="submission" date="2018-12" db="EMBL/GenBank/DDBJ databases">
        <title>Bacillus chawlae sp. nov., Bacillus glennii sp. nov., and Bacillus saganii sp. nov. Isolated from the Vehicle Assembly Building at Kennedy Space Center where the Viking Spacecraft were Assembled.</title>
        <authorList>
            <person name="Seuylemezian A."/>
            <person name="Vaishampayan P."/>
        </authorList>
    </citation>
    <scope>NUCLEOTIDE SEQUENCE [LARGE SCALE GENOMIC DNA]</scope>
    <source>
        <strain evidence="1 2">L5</strain>
    </source>
</reference>
<dbReference type="Proteomes" id="UP000267430">
    <property type="component" value="Unassembled WGS sequence"/>
</dbReference>
<evidence type="ECO:0000313" key="1">
    <source>
        <dbReference type="EMBL" id="RUQ24851.1"/>
    </source>
</evidence>
<organism evidence="1 2">
    <name type="scientific">Peribacillus cavernae</name>
    <dbReference type="NCBI Taxonomy" id="1674310"/>
    <lineage>
        <taxon>Bacteria</taxon>
        <taxon>Bacillati</taxon>
        <taxon>Bacillota</taxon>
        <taxon>Bacilli</taxon>
        <taxon>Bacillales</taxon>
        <taxon>Bacillaceae</taxon>
        <taxon>Peribacillus</taxon>
    </lineage>
</organism>
<sequence>MAINDQTIQLAILKAILEKLPFGVLVTRNESDIVLCSRVLSESLSENQRDLQMSMIIRKDLTPGVNTPIQLNGNHGIVRKEFIKVLEEGYQLYLLL</sequence>
<proteinExistence type="predicted"/>
<keyword evidence="2" id="KW-1185">Reference proteome</keyword>
<protein>
    <submittedName>
        <fullName evidence="1">Uncharacterized protein</fullName>
    </submittedName>
</protein>
<dbReference type="EMBL" id="RYZZ01000045">
    <property type="protein sequence ID" value="RUQ24851.1"/>
    <property type="molecule type" value="Genomic_DNA"/>
</dbReference>
<comment type="caution">
    <text evidence="1">The sequence shown here is derived from an EMBL/GenBank/DDBJ whole genome shotgun (WGS) entry which is preliminary data.</text>
</comment>
<evidence type="ECO:0000313" key="2">
    <source>
        <dbReference type="Proteomes" id="UP000267430"/>
    </source>
</evidence>
<accession>A0A3S1B0V9</accession>
<gene>
    <name evidence="1" type="ORF">ELQ35_21055</name>
</gene>
<dbReference type="RefSeq" id="WP_126867143.1">
    <property type="nucleotide sequence ID" value="NZ_JAUSTX010000023.1"/>
</dbReference>